<feature type="domain" description="Tc1-like transposase DDE" evidence="1">
    <location>
        <begin position="27"/>
        <end position="121"/>
    </location>
</feature>
<dbReference type="GO" id="GO:0003676">
    <property type="term" value="F:nucleic acid binding"/>
    <property type="evidence" value="ECO:0007669"/>
    <property type="project" value="InterPro"/>
</dbReference>
<organism evidence="2 3">
    <name type="scientific">Microvirga aerophila</name>
    <dbReference type="NCBI Taxonomy" id="670291"/>
    <lineage>
        <taxon>Bacteria</taxon>
        <taxon>Pseudomonadati</taxon>
        <taxon>Pseudomonadota</taxon>
        <taxon>Alphaproteobacteria</taxon>
        <taxon>Hyphomicrobiales</taxon>
        <taxon>Methylobacteriaceae</taxon>
        <taxon>Microvirga</taxon>
    </lineage>
</organism>
<dbReference type="Gene3D" id="3.30.420.10">
    <property type="entry name" value="Ribonuclease H-like superfamily/Ribonuclease H"/>
    <property type="match status" value="1"/>
</dbReference>
<reference evidence="2 3" key="1">
    <citation type="submission" date="2019-07" db="EMBL/GenBank/DDBJ databases">
        <title>Whole genome shotgun sequence of Microvirga aerophila NBRC 106136.</title>
        <authorList>
            <person name="Hosoyama A."/>
            <person name="Uohara A."/>
            <person name="Ohji S."/>
            <person name="Ichikawa N."/>
        </authorList>
    </citation>
    <scope>NUCLEOTIDE SEQUENCE [LARGE SCALE GENOMIC DNA]</scope>
    <source>
        <strain evidence="2 3">NBRC 106136</strain>
    </source>
</reference>
<dbReference type="InterPro" id="IPR036397">
    <property type="entry name" value="RNaseH_sf"/>
</dbReference>
<comment type="caution">
    <text evidence="2">The sequence shown here is derived from an EMBL/GenBank/DDBJ whole genome shotgun (WGS) entry which is preliminary data.</text>
</comment>
<dbReference type="Pfam" id="PF13358">
    <property type="entry name" value="DDE_3"/>
    <property type="match status" value="1"/>
</dbReference>
<dbReference type="InterPro" id="IPR038717">
    <property type="entry name" value="Tc1-like_DDE_dom"/>
</dbReference>
<keyword evidence="3" id="KW-1185">Reference proteome</keyword>
<evidence type="ECO:0000259" key="1">
    <source>
        <dbReference type="Pfam" id="PF13358"/>
    </source>
</evidence>
<dbReference type="EMBL" id="BJYU01000166">
    <property type="protein sequence ID" value="GEO18211.1"/>
    <property type="molecule type" value="Genomic_DNA"/>
</dbReference>
<proteinExistence type="predicted"/>
<dbReference type="RefSeq" id="WP_162815900.1">
    <property type="nucleotide sequence ID" value="NZ_BJYU01000166.1"/>
</dbReference>
<protein>
    <recommendedName>
        <fullName evidence="1">Tc1-like transposase DDE domain-containing protein</fullName>
    </recommendedName>
</protein>
<dbReference type="Proteomes" id="UP000321085">
    <property type="component" value="Unassembled WGS sequence"/>
</dbReference>
<accession>A0A512C1X1</accession>
<dbReference type="AlphaFoldDB" id="A0A512C1X1"/>
<name>A0A512C1X1_9HYPH</name>
<gene>
    <name evidence="2" type="ORF">MAE02_59070</name>
</gene>
<sequence>MLGHGTLWSEGPDNKGLVRARGASTWRPGTDEAFALALPRVNADTMDIFLKHFDRQLAPGVHAVLVLDQAGWHDERALHVPGTITLLPLPPASPALNPVERVWLYLRERYLSHRVLDDYEAILKTVCPA</sequence>
<evidence type="ECO:0000313" key="2">
    <source>
        <dbReference type="EMBL" id="GEO18211.1"/>
    </source>
</evidence>
<evidence type="ECO:0000313" key="3">
    <source>
        <dbReference type="Proteomes" id="UP000321085"/>
    </source>
</evidence>